<organism evidence="1 2">
    <name type="scientific">Bosea vaviloviae</name>
    <dbReference type="NCBI Taxonomy" id="1526658"/>
    <lineage>
        <taxon>Bacteria</taxon>
        <taxon>Pseudomonadati</taxon>
        <taxon>Pseudomonadota</taxon>
        <taxon>Alphaproteobacteria</taxon>
        <taxon>Hyphomicrobiales</taxon>
        <taxon>Boseaceae</taxon>
        <taxon>Bosea</taxon>
    </lineage>
</organism>
<gene>
    <name evidence="1" type="ORF">BHK69_01030</name>
</gene>
<evidence type="ECO:0000313" key="1">
    <source>
        <dbReference type="EMBL" id="AOO79264.1"/>
    </source>
</evidence>
<keyword evidence="2" id="KW-1185">Reference proteome</keyword>
<evidence type="ECO:0000313" key="2">
    <source>
        <dbReference type="Proteomes" id="UP000094969"/>
    </source>
</evidence>
<dbReference type="KEGG" id="bvv:BHK69_01030"/>
<dbReference type="AlphaFoldDB" id="A0A1D7TVW6"/>
<proteinExistence type="predicted"/>
<accession>A0A1D7TVW6</accession>
<name>A0A1D7TVW6_9HYPH</name>
<dbReference type="EMBL" id="CP017147">
    <property type="protein sequence ID" value="AOO79264.1"/>
    <property type="molecule type" value="Genomic_DNA"/>
</dbReference>
<dbReference type="Proteomes" id="UP000094969">
    <property type="component" value="Chromosome"/>
</dbReference>
<sequence>MFACISTKCKLLDLLRERFQFSPDTPQVLDGYRLISGRETSARTEEASSQVANTDWVNSKRGMSRTAIGSAYAMIVAARHIQASSG</sequence>
<reference evidence="1 2" key="1">
    <citation type="journal article" date="2015" name="Antonie Van Leeuwenhoek">
        <title>Bosea vaviloviae sp. nov., a new species of slow-growing rhizobia isolated from nodules of the relict species Vavilovia formosa (Stev.) Fed.</title>
        <authorList>
            <person name="Safronova V.I."/>
            <person name="Kuznetsova I.G."/>
            <person name="Sazanova A.L."/>
            <person name="Kimeklis A.K."/>
            <person name="Belimov A.A."/>
            <person name="Andronov E.E."/>
            <person name="Pinaev A.G."/>
            <person name="Chizhevskaya E.P."/>
            <person name="Pukhaev A.R."/>
            <person name="Popov K.P."/>
            <person name="Willems A."/>
            <person name="Tikhonovich I.A."/>
        </authorList>
    </citation>
    <scope>NUCLEOTIDE SEQUENCE [LARGE SCALE GENOMIC DNA]</scope>
    <source>
        <strain evidence="1 2">Vaf18</strain>
    </source>
</reference>
<protein>
    <submittedName>
        <fullName evidence="1">Uncharacterized protein</fullName>
    </submittedName>
</protein>